<feature type="compositionally biased region" description="Polar residues" evidence="1">
    <location>
        <begin position="383"/>
        <end position="397"/>
    </location>
</feature>
<feature type="region of interest" description="Disordered" evidence="1">
    <location>
        <begin position="383"/>
        <end position="421"/>
    </location>
</feature>
<dbReference type="AlphaFoldDB" id="A0A1Q3DWI2"/>
<proteinExistence type="predicted"/>
<keyword evidence="3" id="KW-1185">Reference proteome</keyword>
<sequence length="522" mass="55329">MLNNPPRPVLNVSVDALQDLDGSEALAGLCVLQVPIAGKSLKYRPLTPDSPSEGVLTHGSGTITPLLSTFSPRRQPIGKILCDFIPNLQQTIQPLYPKLRLPSRLTKAEHEVRLASVLPTPAAELLSISIIPPTHSNDEAAARNIPSIVASASTSPASGNSSSKSISPTSGSHALPGALASPFPLVVVVNPTPNPTPHPTPPATPVLPVVLASDAVRHTHVPLPPRMSPDSPTLSRDRRQLNLTLATTLDLMPAFQTRSSAQPSIFGSCSPVSNNLLPPSPSANTSSSITSTSSANSNSSHLTASSSTSIHSNDTRSPNATLKPHDARKFFLKLDEHSSGSSDEPSPIRPDIATFTTSKVDAASSRAHGSPVAAFALGSYSTGMQNSNGDEGHSNQPPGLAFQSSVGQSSTSASGSWGESDSPLKRMVIRVVRDQSLVVTRYNLGQLFHRRMNTTELKKNQLSPTANALNNSGKADNVQHWFAISQWLSVEYGSINIFPSTYEISSAFERRPKYRLSSVSIS</sequence>
<reference evidence="2 3" key="1">
    <citation type="submission" date="2016-08" db="EMBL/GenBank/DDBJ databases">
        <authorList>
            <consortium name="Lentinula edodes genome sequencing consortium"/>
            <person name="Sakamoto Y."/>
            <person name="Nakade K."/>
            <person name="Sato S."/>
            <person name="Yoshida Y."/>
            <person name="Miyazaki K."/>
            <person name="Natsume S."/>
            <person name="Konno N."/>
        </authorList>
    </citation>
    <scope>NUCLEOTIDE SEQUENCE [LARGE SCALE GENOMIC DNA]</scope>
    <source>
        <strain evidence="2 3">NBRC 111202</strain>
    </source>
</reference>
<evidence type="ECO:0000256" key="1">
    <source>
        <dbReference type="SAM" id="MobiDB-lite"/>
    </source>
</evidence>
<comment type="caution">
    <text evidence="2">The sequence shown here is derived from an EMBL/GenBank/DDBJ whole genome shotgun (WGS) entry which is preliminary data.</text>
</comment>
<organism evidence="2 3">
    <name type="scientific">Lentinula edodes</name>
    <name type="common">Shiitake mushroom</name>
    <name type="synonym">Lentinus edodes</name>
    <dbReference type="NCBI Taxonomy" id="5353"/>
    <lineage>
        <taxon>Eukaryota</taxon>
        <taxon>Fungi</taxon>
        <taxon>Dikarya</taxon>
        <taxon>Basidiomycota</taxon>
        <taxon>Agaricomycotina</taxon>
        <taxon>Agaricomycetes</taxon>
        <taxon>Agaricomycetidae</taxon>
        <taxon>Agaricales</taxon>
        <taxon>Marasmiineae</taxon>
        <taxon>Omphalotaceae</taxon>
        <taxon>Lentinula</taxon>
    </lineage>
</organism>
<feature type="region of interest" description="Disordered" evidence="1">
    <location>
        <begin position="152"/>
        <end position="173"/>
    </location>
</feature>
<evidence type="ECO:0000313" key="3">
    <source>
        <dbReference type="Proteomes" id="UP000188533"/>
    </source>
</evidence>
<dbReference type="Proteomes" id="UP000188533">
    <property type="component" value="Unassembled WGS sequence"/>
</dbReference>
<name>A0A1Q3DWI2_LENED</name>
<accession>A0A1Q3DWI2</accession>
<reference evidence="2 3" key="2">
    <citation type="submission" date="2017-02" db="EMBL/GenBank/DDBJ databases">
        <title>A genome survey and senescence transcriptome analysis in Lentinula edodes.</title>
        <authorList>
            <person name="Sakamoto Y."/>
            <person name="Nakade K."/>
            <person name="Sato S."/>
            <person name="Yoshida Y."/>
            <person name="Miyazaki K."/>
            <person name="Natsume S."/>
            <person name="Konno N."/>
        </authorList>
    </citation>
    <scope>NUCLEOTIDE SEQUENCE [LARGE SCALE GENOMIC DNA]</scope>
    <source>
        <strain evidence="2 3">NBRC 111202</strain>
    </source>
</reference>
<dbReference type="EMBL" id="BDGU01000013">
    <property type="protein sequence ID" value="GAV99361.1"/>
    <property type="molecule type" value="Genomic_DNA"/>
</dbReference>
<protein>
    <submittedName>
        <fullName evidence="2">Uncharacterized protein</fullName>
    </submittedName>
</protein>
<evidence type="ECO:0000313" key="2">
    <source>
        <dbReference type="EMBL" id="GAV99361.1"/>
    </source>
</evidence>
<feature type="compositionally biased region" description="Low complexity" evidence="1">
    <location>
        <begin position="152"/>
        <end position="172"/>
    </location>
</feature>
<dbReference type="STRING" id="5353.A0A1Q3DWI2"/>
<feature type="compositionally biased region" description="Low complexity" evidence="1">
    <location>
        <begin position="404"/>
        <end position="421"/>
    </location>
</feature>
<feature type="region of interest" description="Disordered" evidence="1">
    <location>
        <begin position="277"/>
        <end position="322"/>
    </location>
</feature>
<feature type="compositionally biased region" description="Low complexity" evidence="1">
    <location>
        <begin position="277"/>
        <end position="312"/>
    </location>
</feature>
<gene>
    <name evidence="2" type="ORF">LENED_000812</name>
</gene>